<evidence type="ECO:0008006" key="9">
    <source>
        <dbReference type="Google" id="ProtNLM"/>
    </source>
</evidence>
<reference evidence="7 8" key="1">
    <citation type="submission" date="2016-08" db="EMBL/GenBank/DDBJ databases">
        <title>Draft genome of Fabibacter sp. strain SK-8.</title>
        <authorList>
            <person name="Wong S.-K."/>
            <person name="Hamasaki K."/>
            <person name="Yoshizawa S."/>
        </authorList>
    </citation>
    <scope>NUCLEOTIDE SEQUENCE [LARGE SCALE GENOMIC DNA]</scope>
    <source>
        <strain evidence="7 8">SK-8</strain>
    </source>
</reference>
<gene>
    <name evidence="7" type="ORF">BFP71_03725</name>
</gene>
<dbReference type="InterPro" id="IPR002797">
    <property type="entry name" value="Polysacc_synth"/>
</dbReference>
<comment type="subcellular location">
    <subcellularLocation>
        <location evidence="1">Cell membrane</location>
        <topology evidence="1">Multi-pass membrane protein</topology>
    </subcellularLocation>
</comment>
<dbReference type="Proteomes" id="UP000095552">
    <property type="component" value="Unassembled WGS sequence"/>
</dbReference>
<evidence type="ECO:0000256" key="3">
    <source>
        <dbReference type="ARBA" id="ARBA00022692"/>
    </source>
</evidence>
<evidence type="ECO:0000313" key="8">
    <source>
        <dbReference type="Proteomes" id="UP000095552"/>
    </source>
</evidence>
<evidence type="ECO:0000256" key="2">
    <source>
        <dbReference type="ARBA" id="ARBA00022475"/>
    </source>
</evidence>
<evidence type="ECO:0000256" key="1">
    <source>
        <dbReference type="ARBA" id="ARBA00004651"/>
    </source>
</evidence>
<dbReference type="InterPro" id="IPR050833">
    <property type="entry name" value="Poly_Biosynth_Transport"/>
</dbReference>
<dbReference type="STRING" id="1563681.BFP71_03725"/>
<evidence type="ECO:0000256" key="5">
    <source>
        <dbReference type="ARBA" id="ARBA00023136"/>
    </source>
</evidence>
<dbReference type="Pfam" id="PF01943">
    <property type="entry name" value="Polysacc_synt"/>
    <property type="match status" value="1"/>
</dbReference>
<keyword evidence="3 6" id="KW-0812">Transmembrane</keyword>
<feature type="transmembrane region" description="Helical" evidence="6">
    <location>
        <begin position="138"/>
        <end position="161"/>
    </location>
</feature>
<comment type="caution">
    <text evidence="7">The sequence shown here is derived from an EMBL/GenBank/DDBJ whole genome shotgun (WGS) entry which is preliminary data.</text>
</comment>
<feature type="transmembrane region" description="Helical" evidence="6">
    <location>
        <begin position="92"/>
        <end position="118"/>
    </location>
</feature>
<protein>
    <recommendedName>
        <fullName evidence="9">Polysaccharide biosynthesis protein C-terminal domain-containing protein</fullName>
    </recommendedName>
</protein>
<keyword evidence="5 6" id="KW-0472">Membrane</keyword>
<feature type="transmembrane region" description="Helical" evidence="6">
    <location>
        <begin position="20"/>
        <end position="38"/>
    </location>
</feature>
<dbReference type="EMBL" id="MDGQ01000003">
    <property type="protein sequence ID" value="OEK07250.1"/>
    <property type="molecule type" value="Genomic_DNA"/>
</dbReference>
<dbReference type="PANTHER" id="PTHR30250:SF11">
    <property type="entry name" value="O-ANTIGEN TRANSPORTER-RELATED"/>
    <property type="match status" value="1"/>
</dbReference>
<feature type="transmembrane region" description="Helical" evidence="6">
    <location>
        <begin position="357"/>
        <end position="380"/>
    </location>
</feature>
<keyword evidence="2" id="KW-1003">Cell membrane</keyword>
<keyword evidence="8" id="KW-1185">Reference proteome</keyword>
<accession>A0A1E5T7B5</accession>
<evidence type="ECO:0000256" key="6">
    <source>
        <dbReference type="SAM" id="Phobius"/>
    </source>
</evidence>
<feature type="transmembrane region" description="Helical" evidence="6">
    <location>
        <begin position="238"/>
        <end position="259"/>
    </location>
</feature>
<feature type="transmembrane region" description="Helical" evidence="6">
    <location>
        <begin position="387"/>
        <end position="404"/>
    </location>
</feature>
<evidence type="ECO:0000256" key="4">
    <source>
        <dbReference type="ARBA" id="ARBA00022989"/>
    </source>
</evidence>
<feature type="transmembrane region" description="Helical" evidence="6">
    <location>
        <begin position="50"/>
        <end position="71"/>
    </location>
</feature>
<feature type="transmembrane region" description="Helical" evidence="6">
    <location>
        <begin position="320"/>
        <end position="337"/>
    </location>
</feature>
<feature type="transmembrane region" description="Helical" evidence="6">
    <location>
        <begin position="279"/>
        <end position="299"/>
    </location>
</feature>
<dbReference type="PANTHER" id="PTHR30250">
    <property type="entry name" value="PST FAMILY PREDICTED COLANIC ACID TRANSPORTER"/>
    <property type="match status" value="1"/>
</dbReference>
<dbReference type="AlphaFoldDB" id="A0A1E5T7B5"/>
<proteinExistence type="predicted"/>
<keyword evidence="4 6" id="KW-1133">Transmembrane helix</keyword>
<evidence type="ECO:0000313" key="7">
    <source>
        <dbReference type="EMBL" id="OEK07250.1"/>
    </source>
</evidence>
<sequence>MLNTLFFNADQRSAKARINIVGLFGLQGLNSLISFIQVPLVLNYLDDERYGIWITLSVILGWFSLFNVGLGNGLRNRLTEAIARNDIQKARIYVSTTYVTLGLIFAGVFLLFLGANFFLDWASILNASSFLSEELGKLALTVFFFLCAKFVVGLIESIAYAKQEPALAQGLSVTGRLLALLGIYLLLNFAESRLLYLGAILAGVPVFISLTLSIIIFRTRYKQLRPTFMLVRFSELGFLMNLGIKFFVVQIAAIVFYQTNNFILTRLFGPTEVTPYSVAFQYFSIATLGFAIILSPYWSAITEAFVKNELGWIKKTISKLKLTWLLLLLLIAGLFVFSDRLIPLWVGKELFIEKGLIISLAVYVSLNTFNNIFNAFLNGVGKLVVQMYRLTIMTILYIPLTLFFCDRFGISGIMYSMVIFEIVGVVVYQIQYQKIMNSTAKGIWNR</sequence>
<feature type="transmembrane region" description="Helical" evidence="6">
    <location>
        <begin position="173"/>
        <end position="190"/>
    </location>
</feature>
<dbReference type="GO" id="GO:0005886">
    <property type="term" value="C:plasma membrane"/>
    <property type="evidence" value="ECO:0007669"/>
    <property type="project" value="UniProtKB-SubCell"/>
</dbReference>
<feature type="transmembrane region" description="Helical" evidence="6">
    <location>
        <begin position="196"/>
        <end position="217"/>
    </location>
</feature>
<feature type="transmembrane region" description="Helical" evidence="6">
    <location>
        <begin position="410"/>
        <end position="428"/>
    </location>
</feature>
<organism evidence="7 8">
    <name type="scientific">Roseivirga misakiensis</name>
    <dbReference type="NCBI Taxonomy" id="1563681"/>
    <lineage>
        <taxon>Bacteria</taxon>
        <taxon>Pseudomonadati</taxon>
        <taxon>Bacteroidota</taxon>
        <taxon>Cytophagia</taxon>
        <taxon>Cytophagales</taxon>
        <taxon>Roseivirgaceae</taxon>
        <taxon>Roseivirga</taxon>
    </lineage>
</organism>
<name>A0A1E5T7B5_9BACT</name>